<dbReference type="Proteomes" id="UP001176941">
    <property type="component" value="Chromosome 16"/>
</dbReference>
<feature type="region of interest" description="Disordered" evidence="1">
    <location>
        <begin position="31"/>
        <end position="70"/>
    </location>
</feature>
<dbReference type="EMBL" id="OX459952">
    <property type="protein sequence ID" value="CAI9157906.1"/>
    <property type="molecule type" value="Genomic_DNA"/>
</dbReference>
<proteinExistence type="predicted"/>
<evidence type="ECO:0000256" key="1">
    <source>
        <dbReference type="SAM" id="MobiDB-lite"/>
    </source>
</evidence>
<keyword evidence="3" id="KW-1185">Reference proteome</keyword>
<sequence length="188" mass="20083">MAGLEVPVAGTRQRGFLGFWNRVETCFGRPGRSGAGGAVQRRSRAAAAETPAEGKPGAAQRAARPTASELIRDRRRQRQDSEFLLYLDARIKTLVPTFILNNLVSKRLLGALCLLRRSQSAARARGVRQGRSRYSVPSSSGSAVSAAALEKAARTKPTLRAPASGTFSAAKSEPRTPQRASFLTPGPP</sequence>
<feature type="compositionally biased region" description="Low complexity" evidence="1">
    <location>
        <begin position="132"/>
        <end position="150"/>
    </location>
</feature>
<protein>
    <submittedName>
        <fullName evidence="2">Uncharacterized protein</fullName>
    </submittedName>
</protein>
<evidence type="ECO:0000313" key="2">
    <source>
        <dbReference type="EMBL" id="CAI9157906.1"/>
    </source>
</evidence>
<reference evidence="2" key="1">
    <citation type="submission" date="2023-04" db="EMBL/GenBank/DDBJ databases">
        <authorList>
            <consortium name="ELIXIR-Norway"/>
        </authorList>
    </citation>
    <scope>NUCLEOTIDE SEQUENCE [LARGE SCALE GENOMIC DNA]</scope>
</reference>
<name>A0ABN8YDH0_RANTA</name>
<feature type="region of interest" description="Disordered" evidence="1">
    <location>
        <begin position="126"/>
        <end position="188"/>
    </location>
</feature>
<organism evidence="2 3">
    <name type="scientific">Rangifer tarandus platyrhynchus</name>
    <name type="common">Svalbard reindeer</name>
    <dbReference type="NCBI Taxonomy" id="3082113"/>
    <lineage>
        <taxon>Eukaryota</taxon>
        <taxon>Metazoa</taxon>
        <taxon>Chordata</taxon>
        <taxon>Craniata</taxon>
        <taxon>Vertebrata</taxon>
        <taxon>Euteleostomi</taxon>
        <taxon>Mammalia</taxon>
        <taxon>Eutheria</taxon>
        <taxon>Laurasiatheria</taxon>
        <taxon>Artiodactyla</taxon>
        <taxon>Ruminantia</taxon>
        <taxon>Pecora</taxon>
        <taxon>Cervidae</taxon>
        <taxon>Odocoileinae</taxon>
        <taxon>Rangifer</taxon>
    </lineage>
</organism>
<evidence type="ECO:0000313" key="3">
    <source>
        <dbReference type="Proteomes" id="UP001176941"/>
    </source>
</evidence>
<accession>A0ABN8YDH0</accession>
<gene>
    <name evidence="2" type="ORF">MRATA1EN1_LOCUS6868</name>
</gene>